<keyword evidence="4" id="KW-1185">Reference proteome</keyword>
<feature type="domain" description="Thioredoxin" evidence="2">
    <location>
        <begin position="8"/>
        <end position="164"/>
    </location>
</feature>
<dbReference type="Proteomes" id="UP001164718">
    <property type="component" value="Chromosome"/>
</dbReference>
<dbReference type="GO" id="GO:0016209">
    <property type="term" value="F:antioxidant activity"/>
    <property type="evidence" value="ECO:0007669"/>
    <property type="project" value="InterPro"/>
</dbReference>
<dbReference type="Pfam" id="PF00578">
    <property type="entry name" value="AhpC-TSA"/>
    <property type="match status" value="1"/>
</dbReference>
<dbReference type="KEGG" id="faf:OE104_09775"/>
<dbReference type="CDD" id="cd02969">
    <property type="entry name" value="PRX_like1"/>
    <property type="match status" value="1"/>
</dbReference>
<dbReference type="Gene3D" id="3.40.30.10">
    <property type="entry name" value="Glutaredoxin"/>
    <property type="match status" value="1"/>
</dbReference>
<dbReference type="RefSeq" id="WP_275416678.1">
    <property type="nucleotide sequence ID" value="NZ_CP106878.1"/>
</dbReference>
<evidence type="ECO:0000256" key="1">
    <source>
        <dbReference type="ARBA" id="ARBA00023157"/>
    </source>
</evidence>
<dbReference type="InterPro" id="IPR036249">
    <property type="entry name" value="Thioredoxin-like_sf"/>
</dbReference>
<dbReference type="InterPro" id="IPR013766">
    <property type="entry name" value="Thioredoxin_domain"/>
</dbReference>
<dbReference type="PANTHER" id="PTHR43640">
    <property type="entry name" value="OS07G0260300 PROTEIN"/>
    <property type="match status" value="1"/>
</dbReference>
<dbReference type="PROSITE" id="PS51352">
    <property type="entry name" value="THIOREDOXIN_2"/>
    <property type="match status" value="1"/>
</dbReference>
<protein>
    <submittedName>
        <fullName evidence="3">Thioredoxin family protein</fullName>
    </submittedName>
</protein>
<evidence type="ECO:0000313" key="4">
    <source>
        <dbReference type="Proteomes" id="UP001164718"/>
    </source>
</evidence>
<dbReference type="GO" id="GO:0016491">
    <property type="term" value="F:oxidoreductase activity"/>
    <property type="evidence" value="ECO:0007669"/>
    <property type="project" value="InterPro"/>
</dbReference>
<proteinExistence type="predicted"/>
<dbReference type="AlphaFoldDB" id="A0A9E8RV33"/>
<dbReference type="InterPro" id="IPR047262">
    <property type="entry name" value="PRX-like1"/>
</dbReference>
<accession>A0A9E8RV33</accession>
<name>A0A9E8RV33_9BACI</name>
<keyword evidence="1" id="KW-1015">Disulfide bond</keyword>
<evidence type="ECO:0000313" key="3">
    <source>
        <dbReference type="EMBL" id="WAA08894.1"/>
    </source>
</evidence>
<dbReference type="InterPro" id="IPR000866">
    <property type="entry name" value="AhpC/TSA"/>
</dbReference>
<sequence length="185" mass="20824">MAVESDMTVIGKKLPNFTLPDVVSGKTVSFESEKSDVANVVMFICNHCPYVKHVREQLVELANDYLPKGVKFFAINSNDVEAYPDDSPENMKKLAEQFHFPFPYLFDESQQVAKAYKAQCTPDFYVLDSNLTCIYHGQLDDARPSNEVPVTGTSLRLALDTILQGEKITFAQKPSMGCSIKWKEQ</sequence>
<dbReference type="EMBL" id="CP106878">
    <property type="protein sequence ID" value="WAA08894.1"/>
    <property type="molecule type" value="Genomic_DNA"/>
</dbReference>
<organism evidence="3 4">
    <name type="scientific">Fervidibacillus albus</name>
    <dbReference type="NCBI Taxonomy" id="2980026"/>
    <lineage>
        <taxon>Bacteria</taxon>
        <taxon>Bacillati</taxon>
        <taxon>Bacillota</taxon>
        <taxon>Bacilli</taxon>
        <taxon>Bacillales</taxon>
        <taxon>Bacillaceae</taxon>
        <taxon>Fervidibacillus</taxon>
    </lineage>
</organism>
<dbReference type="PANTHER" id="PTHR43640:SF1">
    <property type="entry name" value="THIOREDOXIN-DEPENDENT PEROXIREDOXIN"/>
    <property type="match status" value="1"/>
</dbReference>
<evidence type="ECO:0000259" key="2">
    <source>
        <dbReference type="PROSITE" id="PS51352"/>
    </source>
</evidence>
<dbReference type="SUPFAM" id="SSF52833">
    <property type="entry name" value="Thioredoxin-like"/>
    <property type="match status" value="1"/>
</dbReference>
<reference evidence="3" key="1">
    <citation type="submission" date="2022-09" db="EMBL/GenBank/DDBJ databases">
        <title>Complete Genomes of Fervidibacillus albus and Fervidibacillus halotolerans isolated from tidal flat sediments.</title>
        <authorList>
            <person name="Kwon K.K."/>
            <person name="Yang S.-H."/>
            <person name="Park M.J."/>
            <person name="Oh H.-M."/>
        </authorList>
    </citation>
    <scope>NUCLEOTIDE SEQUENCE</scope>
    <source>
        <strain evidence="3">MEBiC13591</strain>
    </source>
</reference>
<gene>
    <name evidence="3" type="ORF">OE104_09775</name>
</gene>